<evidence type="ECO:0000313" key="1">
    <source>
        <dbReference type="EMBL" id="GAA4127044.1"/>
    </source>
</evidence>
<accession>A0ABP7XW86</accession>
<sequence length="79" mass="9824">MVRNKEFLFQKNEIEIEKFLEQYNFQEQNYKQNKPQNHYAGVLFHHLDHYSYDGIVFLKAVLRYAHNYVWTETIWKIIL</sequence>
<comment type="caution">
    <text evidence="1">The sequence shown here is derived from an EMBL/GenBank/DDBJ whole genome shotgun (WGS) entry which is preliminary data.</text>
</comment>
<evidence type="ECO:0000313" key="2">
    <source>
        <dbReference type="Proteomes" id="UP001501333"/>
    </source>
</evidence>
<gene>
    <name evidence="1" type="ORF">GCM10022250_14310</name>
</gene>
<dbReference type="Proteomes" id="UP001501333">
    <property type="component" value="Unassembled WGS sequence"/>
</dbReference>
<organism evidence="1 2">
    <name type="scientific">Flavobacterium chungbukense</name>
    <dbReference type="NCBI Taxonomy" id="877464"/>
    <lineage>
        <taxon>Bacteria</taxon>
        <taxon>Pseudomonadati</taxon>
        <taxon>Bacteroidota</taxon>
        <taxon>Flavobacteriia</taxon>
        <taxon>Flavobacteriales</taxon>
        <taxon>Flavobacteriaceae</taxon>
        <taxon>Flavobacterium</taxon>
    </lineage>
</organism>
<proteinExistence type="predicted"/>
<name>A0ABP7XW86_9FLAO</name>
<keyword evidence="2" id="KW-1185">Reference proteome</keyword>
<reference evidence="2" key="1">
    <citation type="journal article" date="2019" name="Int. J. Syst. Evol. Microbiol.">
        <title>The Global Catalogue of Microorganisms (GCM) 10K type strain sequencing project: providing services to taxonomists for standard genome sequencing and annotation.</title>
        <authorList>
            <consortium name="The Broad Institute Genomics Platform"/>
            <consortium name="The Broad Institute Genome Sequencing Center for Infectious Disease"/>
            <person name="Wu L."/>
            <person name="Ma J."/>
        </authorList>
    </citation>
    <scope>NUCLEOTIDE SEQUENCE [LARGE SCALE GENOMIC DNA]</scope>
    <source>
        <strain evidence="2">JCM 17386</strain>
    </source>
</reference>
<dbReference type="EMBL" id="BAABAO010000005">
    <property type="protein sequence ID" value="GAA4127044.1"/>
    <property type="molecule type" value="Genomic_DNA"/>
</dbReference>
<protein>
    <submittedName>
        <fullName evidence="1">Uncharacterized protein</fullName>
    </submittedName>
</protein>